<dbReference type="STRING" id="333673.A0A3M0JU79"/>
<feature type="domain" description="C2H2-type" evidence="21">
    <location>
        <begin position="2354"/>
        <end position="2381"/>
    </location>
</feature>
<dbReference type="InterPro" id="IPR001878">
    <property type="entry name" value="Znf_CCHC"/>
</dbReference>
<dbReference type="SUPFAM" id="SSF47943">
    <property type="entry name" value="Retrovirus capsid protein, N-terminal core domain"/>
    <property type="match status" value="1"/>
</dbReference>
<keyword evidence="7" id="KW-0677">Repeat</keyword>
<dbReference type="SUPFAM" id="SSF57756">
    <property type="entry name" value="Retrovirus zinc finger-like domains"/>
    <property type="match status" value="1"/>
</dbReference>
<dbReference type="SUPFAM" id="SSF57667">
    <property type="entry name" value="beta-beta-alpha zinc fingers"/>
    <property type="match status" value="3"/>
</dbReference>
<dbReference type="Gene3D" id="3.30.160.60">
    <property type="entry name" value="Classic Zinc Finger"/>
    <property type="match status" value="5"/>
</dbReference>
<dbReference type="InterPro" id="IPR018061">
    <property type="entry name" value="Retropepsins"/>
</dbReference>
<feature type="region of interest" description="Disordered" evidence="20">
    <location>
        <begin position="2463"/>
        <end position="2485"/>
    </location>
</feature>
<dbReference type="Gene3D" id="3.10.10.10">
    <property type="entry name" value="HIV Type 1 Reverse Transcriptase, subunit A, domain 1"/>
    <property type="match status" value="2"/>
</dbReference>
<organism evidence="26 27">
    <name type="scientific">Hirundo rustica rustica</name>
    <dbReference type="NCBI Taxonomy" id="333673"/>
    <lineage>
        <taxon>Eukaryota</taxon>
        <taxon>Metazoa</taxon>
        <taxon>Chordata</taxon>
        <taxon>Craniata</taxon>
        <taxon>Vertebrata</taxon>
        <taxon>Euteleostomi</taxon>
        <taxon>Archelosauria</taxon>
        <taxon>Archosauria</taxon>
        <taxon>Dinosauria</taxon>
        <taxon>Saurischia</taxon>
        <taxon>Theropoda</taxon>
        <taxon>Coelurosauria</taxon>
        <taxon>Aves</taxon>
        <taxon>Neognathae</taxon>
        <taxon>Neoaves</taxon>
        <taxon>Telluraves</taxon>
        <taxon>Australaves</taxon>
        <taxon>Passeriformes</taxon>
        <taxon>Sylvioidea</taxon>
        <taxon>Hirundinidae</taxon>
        <taxon>Hirundo</taxon>
    </lineage>
</organism>
<dbReference type="FunFam" id="3.30.160.60:FF:000710">
    <property type="entry name" value="Zinc finger protein 768"/>
    <property type="match status" value="1"/>
</dbReference>
<keyword evidence="13" id="KW-0548">Nucleotidyltransferase</keyword>
<dbReference type="InterPro" id="IPR002156">
    <property type="entry name" value="RNaseH_domain"/>
</dbReference>
<dbReference type="InterPro" id="IPR036236">
    <property type="entry name" value="Znf_C2H2_sf"/>
</dbReference>
<evidence type="ECO:0000256" key="5">
    <source>
        <dbReference type="ARBA" id="ARBA00022670"/>
    </source>
</evidence>
<dbReference type="PANTHER" id="PTHR33064">
    <property type="entry name" value="POL PROTEIN"/>
    <property type="match status" value="1"/>
</dbReference>
<dbReference type="Pfam" id="PF00078">
    <property type="entry name" value="RVT_1"/>
    <property type="match status" value="2"/>
</dbReference>
<feature type="domain" description="C2H2-type" evidence="21">
    <location>
        <begin position="2382"/>
        <end position="2409"/>
    </location>
</feature>
<keyword evidence="13" id="KW-0808">Transferase</keyword>
<dbReference type="Proteomes" id="UP000269221">
    <property type="component" value="Unassembled WGS sequence"/>
</dbReference>
<dbReference type="EC" id="3.1.26.4" evidence="4"/>
<feature type="compositionally biased region" description="Basic and acidic residues" evidence="20">
    <location>
        <begin position="2266"/>
        <end position="2277"/>
    </location>
</feature>
<evidence type="ECO:0000256" key="13">
    <source>
        <dbReference type="ARBA" id="ARBA00022918"/>
    </source>
</evidence>
<dbReference type="SMART" id="SM00355">
    <property type="entry name" value="ZnF_C2H2"/>
    <property type="match status" value="6"/>
</dbReference>
<keyword evidence="6" id="KW-0479">Metal-binding</keyword>
<dbReference type="PROSITE" id="PS50175">
    <property type="entry name" value="ASP_PROT_RETROV"/>
    <property type="match status" value="1"/>
</dbReference>
<dbReference type="Gene3D" id="3.10.20.370">
    <property type="match status" value="2"/>
</dbReference>
<dbReference type="Gene3D" id="3.30.70.270">
    <property type="match status" value="4"/>
</dbReference>
<dbReference type="InterPro" id="IPR008919">
    <property type="entry name" value="Retrov_capsid_N"/>
</dbReference>
<evidence type="ECO:0000256" key="11">
    <source>
        <dbReference type="ARBA" id="ARBA00022833"/>
    </source>
</evidence>
<feature type="domain" description="Integrase catalytic" evidence="25">
    <location>
        <begin position="882"/>
        <end position="970"/>
    </location>
</feature>
<evidence type="ECO:0000313" key="27">
    <source>
        <dbReference type="Proteomes" id="UP000269221"/>
    </source>
</evidence>
<dbReference type="FunFam" id="3.30.160.60:FF:001498">
    <property type="entry name" value="Zinc finger protein 404"/>
    <property type="match status" value="1"/>
</dbReference>
<feature type="domain" description="Integrase catalytic" evidence="25">
    <location>
        <begin position="2010"/>
        <end position="2170"/>
    </location>
</feature>
<evidence type="ECO:0000256" key="8">
    <source>
        <dbReference type="ARBA" id="ARBA00022750"/>
    </source>
</evidence>
<comment type="subcellular location">
    <subcellularLocation>
        <location evidence="1">Nucleus</location>
    </subcellularLocation>
</comment>
<dbReference type="InterPro" id="IPR013087">
    <property type="entry name" value="Znf_C2H2_type"/>
</dbReference>
<dbReference type="Gene3D" id="2.40.70.10">
    <property type="entry name" value="Acid Proteases"/>
    <property type="match status" value="1"/>
</dbReference>
<dbReference type="PROSITE" id="PS50157">
    <property type="entry name" value="ZINC_FINGER_C2H2_2"/>
    <property type="match status" value="6"/>
</dbReference>
<evidence type="ECO:0000313" key="26">
    <source>
        <dbReference type="EMBL" id="RMC04603.1"/>
    </source>
</evidence>
<dbReference type="PROSITE" id="PS50879">
    <property type="entry name" value="RNASE_H_1"/>
    <property type="match status" value="2"/>
</dbReference>
<dbReference type="Pfam" id="PF00096">
    <property type="entry name" value="zf-C2H2"/>
    <property type="match status" value="5"/>
</dbReference>
<keyword evidence="16" id="KW-0804">Transcription</keyword>
<dbReference type="PANTHER" id="PTHR33064:SF37">
    <property type="entry name" value="RIBONUCLEASE H"/>
    <property type="match status" value="1"/>
</dbReference>
<dbReference type="FunFam" id="3.30.160.60:FF:000135">
    <property type="entry name" value="Zinc finger protein 358"/>
    <property type="match status" value="1"/>
</dbReference>
<evidence type="ECO:0000256" key="20">
    <source>
        <dbReference type="SAM" id="MobiDB-lite"/>
    </source>
</evidence>
<dbReference type="EMBL" id="QRBI01000124">
    <property type="protein sequence ID" value="RMC04603.1"/>
    <property type="molecule type" value="Genomic_DNA"/>
</dbReference>
<feature type="domain" description="C2H2-type" evidence="21">
    <location>
        <begin position="2326"/>
        <end position="2353"/>
    </location>
</feature>
<dbReference type="OrthoDB" id="9950135at2759"/>
<feature type="region of interest" description="Disordered" evidence="20">
    <location>
        <begin position="2214"/>
        <end position="2316"/>
    </location>
</feature>
<feature type="compositionally biased region" description="Basic and acidic residues" evidence="20">
    <location>
        <begin position="2237"/>
        <end position="2251"/>
    </location>
</feature>
<dbReference type="Pfam" id="PF00077">
    <property type="entry name" value="RVP"/>
    <property type="match status" value="1"/>
</dbReference>
<dbReference type="FunFam" id="3.30.420.10:FF:000032">
    <property type="entry name" value="Retrovirus-related Pol polyprotein from transposon 297-like Protein"/>
    <property type="match status" value="1"/>
</dbReference>
<evidence type="ECO:0000256" key="14">
    <source>
        <dbReference type="ARBA" id="ARBA00023015"/>
    </source>
</evidence>
<evidence type="ECO:0000256" key="19">
    <source>
        <dbReference type="PROSITE-ProRule" id="PRU00042"/>
    </source>
</evidence>
<feature type="compositionally biased region" description="Basic and acidic residues" evidence="20">
    <location>
        <begin position="737"/>
        <end position="755"/>
    </location>
</feature>
<feature type="domain" description="C2H2-type" evidence="21">
    <location>
        <begin position="2438"/>
        <end position="2465"/>
    </location>
</feature>
<dbReference type="InterPro" id="IPR021109">
    <property type="entry name" value="Peptidase_aspartic_dom_sf"/>
</dbReference>
<evidence type="ECO:0000256" key="7">
    <source>
        <dbReference type="ARBA" id="ARBA00022737"/>
    </source>
</evidence>
<feature type="domain" description="C2H2-type" evidence="21">
    <location>
        <begin position="2298"/>
        <end position="2325"/>
    </location>
</feature>
<feature type="domain" description="Reverse transcriptase" evidence="23">
    <location>
        <begin position="1259"/>
        <end position="1497"/>
    </location>
</feature>
<feature type="domain" description="C2H2-type" evidence="21">
    <location>
        <begin position="2410"/>
        <end position="2437"/>
    </location>
</feature>
<evidence type="ECO:0000256" key="18">
    <source>
        <dbReference type="ARBA" id="ARBA00023242"/>
    </source>
</evidence>
<dbReference type="GO" id="GO:0003677">
    <property type="term" value="F:DNA binding"/>
    <property type="evidence" value="ECO:0007669"/>
    <property type="project" value="UniProtKB-KW"/>
</dbReference>
<keyword evidence="27" id="KW-1185">Reference proteome</keyword>
<keyword evidence="10" id="KW-0378">Hydrolase</keyword>
<keyword evidence="8" id="KW-0064">Aspartyl protease</keyword>
<keyword evidence="18" id="KW-0539">Nucleus</keyword>
<dbReference type="Pfam" id="PF02093">
    <property type="entry name" value="Gag_p30"/>
    <property type="match status" value="1"/>
</dbReference>
<dbReference type="GO" id="GO:0004523">
    <property type="term" value="F:RNA-DNA hybrid ribonuclease activity"/>
    <property type="evidence" value="ECO:0007669"/>
    <property type="project" value="UniProtKB-EC"/>
</dbReference>
<feature type="compositionally biased region" description="Basic and acidic residues" evidence="20">
    <location>
        <begin position="772"/>
        <end position="781"/>
    </location>
</feature>
<dbReference type="SUPFAM" id="SSF50630">
    <property type="entry name" value="Acid proteases"/>
    <property type="match status" value="1"/>
</dbReference>
<dbReference type="GO" id="GO:0004190">
    <property type="term" value="F:aspartic-type endopeptidase activity"/>
    <property type="evidence" value="ECO:0007669"/>
    <property type="project" value="UniProtKB-KW"/>
</dbReference>
<proteinExistence type="inferred from homology"/>
<feature type="domain" description="Peptidase A2" evidence="22">
    <location>
        <begin position="20"/>
        <end position="93"/>
    </location>
</feature>
<dbReference type="InterPro" id="IPR036875">
    <property type="entry name" value="Znf_CCHC_sf"/>
</dbReference>
<dbReference type="PROSITE" id="PS00028">
    <property type="entry name" value="ZINC_FINGER_C2H2_1"/>
    <property type="match status" value="5"/>
</dbReference>
<dbReference type="SMART" id="SM00343">
    <property type="entry name" value="ZnF_C2HC"/>
    <property type="match status" value="1"/>
</dbReference>
<feature type="region of interest" description="Disordered" evidence="20">
    <location>
        <begin position="736"/>
        <end position="781"/>
    </location>
</feature>
<dbReference type="FunFam" id="3.30.160.60:FF:000056">
    <property type="entry name" value="Zinc finger and SCAN domain-containing 20"/>
    <property type="match status" value="1"/>
</dbReference>
<dbReference type="GO" id="GO:0008270">
    <property type="term" value="F:zinc ion binding"/>
    <property type="evidence" value="ECO:0007669"/>
    <property type="project" value="UniProtKB-KW"/>
</dbReference>
<dbReference type="SUPFAM" id="SSF53098">
    <property type="entry name" value="Ribonuclease H-like"/>
    <property type="match status" value="4"/>
</dbReference>
<dbReference type="GO" id="GO:0006310">
    <property type="term" value="P:DNA recombination"/>
    <property type="evidence" value="ECO:0007669"/>
    <property type="project" value="UniProtKB-KW"/>
</dbReference>
<evidence type="ECO:0000259" key="24">
    <source>
        <dbReference type="PROSITE" id="PS50879"/>
    </source>
</evidence>
<dbReference type="Pfam" id="PF00075">
    <property type="entry name" value="RNase_H"/>
    <property type="match status" value="2"/>
</dbReference>
<dbReference type="GO" id="GO:0015074">
    <property type="term" value="P:DNA integration"/>
    <property type="evidence" value="ECO:0007669"/>
    <property type="project" value="InterPro"/>
</dbReference>
<keyword evidence="15" id="KW-0238">DNA-binding</keyword>
<feature type="domain" description="RNase H type-1" evidence="24">
    <location>
        <begin position="607"/>
        <end position="758"/>
    </location>
</feature>
<evidence type="ECO:0000256" key="3">
    <source>
        <dbReference type="ARBA" id="ARBA00010879"/>
    </source>
</evidence>
<evidence type="ECO:0000256" key="6">
    <source>
        <dbReference type="ARBA" id="ARBA00022723"/>
    </source>
</evidence>
<name>A0A3M0JU79_HIRRU</name>
<dbReference type="InterPro" id="IPR041577">
    <property type="entry name" value="RT_RNaseH_2"/>
</dbReference>
<evidence type="ECO:0000259" key="22">
    <source>
        <dbReference type="PROSITE" id="PS50175"/>
    </source>
</evidence>
<dbReference type="InterPro" id="IPR043502">
    <property type="entry name" value="DNA/RNA_pol_sf"/>
</dbReference>
<comment type="similarity">
    <text evidence="2">Belongs to the krueppel C2H2-type zinc-finger protein family.</text>
</comment>
<feature type="domain" description="RNase H type-1" evidence="24">
    <location>
        <begin position="1740"/>
        <end position="1886"/>
    </location>
</feature>
<keyword evidence="5" id="KW-0645">Protease</keyword>
<feature type="domain" description="Reverse transcriptase" evidence="23">
    <location>
        <begin position="176"/>
        <end position="365"/>
    </location>
</feature>
<dbReference type="SUPFAM" id="SSF56672">
    <property type="entry name" value="DNA/RNA polymerases"/>
    <property type="match status" value="2"/>
</dbReference>
<dbReference type="Gene3D" id="4.10.60.10">
    <property type="entry name" value="Zinc finger, CCHC-type"/>
    <property type="match status" value="1"/>
</dbReference>
<dbReference type="PROSITE" id="PS50878">
    <property type="entry name" value="RT_POL"/>
    <property type="match status" value="2"/>
</dbReference>
<dbReference type="FunFam" id="3.30.70.270:FF:000020">
    <property type="entry name" value="Transposon Tf2-6 polyprotein-like Protein"/>
    <property type="match status" value="1"/>
</dbReference>
<keyword evidence="9 19" id="KW-0863">Zinc-finger</keyword>
<dbReference type="Gene3D" id="1.10.340.70">
    <property type="match status" value="2"/>
</dbReference>
<dbReference type="Gene3D" id="3.30.420.10">
    <property type="entry name" value="Ribonuclease H-like superfamily/Ribonuclease H"/>
    <property type="match status" value="4"/>
</dbReference>
<keyword evidence="14" id="KW-0805">Transcription regulation</keyword>
<feature type="region of interest" description="Disordered" evidence="20">
    <location>
        <begin position="1025"/>
        <end position="1090"/>
    </location>
</feature>
<keyword evidence="13" id="KW-0695">RNA-directed DNA polymerase</keyword>
<dbReference type="InterPro" id="IPR012337">
    <property type="entry name" value="RNaseH-like_sf"/>
</dbReference>
<evidence type="ECO:0000256" key="17">
    <source>
        <dbReference type="ARBA" id="ARBA00023172"/>
    </source>
</evidence>
<dbReference type="InterPro" id="IPR001995">
    <property type="entry name" value="Peptidase_A2_cat"/>
</dbReference>
<evidence type="ECO:0000259" key="21">
    <source>
        <dbReference type="PROSITE" id="PS50157"/>
    </source>
</evidence>
<keyword evidence="12" id="KW-0460">Magnesium</keyword>
<dbReference type="Pfam" id="PF00665">
    <property type="entry name" value="rve"/>
    <property type="match status" value="2"/>
</dbReference>
<keyword evidence="17" id="KW-0233">DNA recombination</keyword>
<dbReference type="Gene3D" id="1.10.375.10">
    <property type="entry name" value="Human Immunodeficiency Virus Type 1 Capsid Protein"/>
    <property type="match status" value="1"/>
</dbReference>
<evidence type="ECO:0000256" key="10">
    <source>
        <dbReference type="ARBA" id="ARBA00022801"/>
    </source>
</evidence>
<dbReference type="InterPro" id="IPR003036">
    <property type="entry name" value="Gag_P30"/>
</dbReference>
<evidence type="ECO:0000259" key="25">
    <source>
        <dbReference type="PROSITE" id="PS50994"/>
    </source>
</evidence>
<dbReference type="PROSITE" id="PS50994">
    <property type="entry name" value="INTEGRASE"/>
    <property type="match status" value="2"/>
</dbReference>
<feature type="compositionally biased region" description="Pro residues" evidence="20">
    <location>
        <begin position="1047"/>
        <end position="1058"/>
    </location>
</feature>
<evidence type="ECO:0000259" key="23">
    <source>
        <dbReference type="PROSITE" id="PS50878"/>
    </source>
</evidence>
<evidence type="ECO:0000256" key="12">
    <source>
        <dbReference type="ARBA" id="ARBA00022842"/>
    </source>
</evidence>
<sequence>MSHQEEPMVNFEIGPHQEDFEFLVDIGADRSSLRKLPAGMTVSMKTCEVMGAEGKPFKAPIITNVKIKGNSRQVTADFIYLPELETNLLGRDLQVQLGVGVIPEKGKMRVKIMKLTAKDLEEINPKVWAEEGKTGLLDIPPIKIEIQAETPPVRIKQYPISPEGKRGLTPVIEQLLEEGILEPCMSPHNTPILAVRKAEGKYRLVQDLREINKKTVTKYPVVPNPYTLLSQIPPEHAWFTVIDLKDAFWACPLAEECRDWFAFEWEHPGKNRKQQLRWTRLPQGFTESPNLFGQALEKLLEQFHPKGPVKILQYVDDLLVSGEDQLEVKTASIQLLNFLGEKGLRVSKRKLQFVEQEVTYLGHLIGKGYKKLSPERIAGIQAIPAPKTKRDIRKLLGLFGYCRLWLDKYTQSVKFLYEKLVSPEPIEWTEEDEDRLKNLKHKLSTAPVLSLPNLKQEFDLFVNTEEGVAYGVITQEWGGCKKPVAFLSKLLDPVARGWPTCLQAVAATAVLVEETQKLTLQGKVRVHTPHDLKTILSQKAPEWITDSRILRYEIALMNSENLTLTTSKTLNPAQFLSGEPPQDLEHDCLELLDFQTKVREDLDATPLPYGRKLFIDGSSRVIEGKRASGYSVIEGSARNNMKTLETGKLPSSWSAQLCELYALKRGLDLLEGDQGTIYTDSKYAYGVAHTFGKIWEERGYLNSKGKDLAHKELIKATLTSLLKPLEIAIVHVRGHQRRDTLEGEGNHTADQEAKRAAQGSGEPTKVLALTEASREKEEREKPIYEEKELKLIKELGMQPGKHGEWVTPDGRIFLNKPLARKMLSEIHESTHWGTQGLCDHFLREYLCLGVYELAKSITQGCIICQKVNQRALRKVPLGGREIALRPFQSIQIDFTEMPPVQGYKHLLVIIDHLTHWVEAFPTRKETADVVIKTLLEQIIPRYGLINNIDSDRGPHFTARILHGTVKALGLSTCREEGKQYWVAKNAATFKQRLTGECPIREWFCMEKVNDVKGVRKEKALNIKKMETDEPLTSSSFGRTATEVGVSPPTPKPRDPPLPSSDSEWDEPEPLPPGPKIPSRGPIASRTRKQTRVVVQAPLRQAITSDGETKLIKVPFSSIDLEIWERIAKGYRSDPIGVAKKMKFMVKQHSPDWADLQLLLDALTETEKQLVLKVAGDLAEDDCRTTQEDVKDVFPLQDPGWDPNDDEELGRLKGYQELIVKGLERTIPKTINWSALYAIKQGPSQTPSEFLDHLRDAMRRHTTLDPGSDEGTQQLINLFLGQSTGDIRRKLQKIRGPNSRNLETLLDEAWRVFSNREEGYKQGMKKLAAVVKEGEKGKHGQGPPKQGPPRLGKDQCAFCKKFGHWKNQCPELRKDLKDAFFCLPLHEASQKIFAFEWESPKTGIKTQLTWCVLPQGYKDSPTIFGEQLAKDLESWEPPPGEGQLLQYVDDLLIATRTQETCVDWTVSLLNFLGLQGYRVSQKKAQMVRQTVIYLGYEVSAGQRTLGQDRKEAICQTPKPQTVKELRTFLGMTGWCRLWIYNYGLLVKPLYALIMEGSRDLQWTKDATRAFNQLKKALMSAPALGLPNVSKPFFLFSHEKQGIALGILAQNLGPYRRAVAYLSKQLDTAAKGWPGCLRAVAAVAINIQEACKFTLGQKMTVLVSHTMSAVLEAKGGHWLSPQRFLKYQAILVEQDDVEIVVTNIVNPASFLSGSMGEPVIHDCLETIEATCSSRPDLKDTPLEDADTWFTDGSSYVVSGRKHAGYAVTTSREVIESGPLPTNTSAQKAEIIALIRALELAKGKEINIYTDSRYAFGVVHAHGAIWKERGLLNSQGKSIKHAQEILRLLDAIQLPERVAVMYIKAHQKVSSELEEGNMLADREAKEAAKGEVPDKAVEAALIPDGKVSIEGKPVYNKKDKKLIKVEKASYNQEGWAVTEEEKLVVPSYLLWSLVQREHEKTHWGIDALYNHLKERIMARKLQGTVIQVTGQCSLCLRTNPKNTPKPKVGQIGKGCGPGQQWQIDFTELPRKGGYRYLLVLTDTFSGWPEAFPARTAKAREVTKALLQEIIPRFGVPATISSDRGPHFISKIVQQISHHLGIDWELHTPYHPQSSGQVEKMNHLIKQQIVCTEYRKNETKITPPVPRKAVITKMPAIPEVEEQITPVVTKIGPYAIKKTGVQKLIVNPKWSLKRVEMGVQGTFKLHMLIPCFDRNQDFSFPNPGQVEEETAMKRKMPQDSQADKELRMETREDKSPLQNLVEKAVLRSSRGHESNGEEKPQRSCRRRGSKPIPGYSEEERPTLCQEGGQSFSQGSELVVHEQHHDREKPYRCLECGKSFRWNSFLITHQRIHTEERPFRCPDCRKGFNHNSTLIRHRCIHTGERPYECGECGMSFSHRFNLIRHQRIHTREWPYECEQCGKSFSQHSHLICHQNIHAEERPYKCGECGKGFNQRSQLIIHQMIHTGRGPTSVPSVGTGFRPAPLSSGTS</sequence>
<dbReference type="GO" id="GO:0003964">
    <property type="term" value="F:RNA-directed DNA polymerase activity"/>
    <property type="evidence" value="ECO:0007669"/>
    <property type="project" value="UniProtKB-KW"/>
</dbReference>
<dbReference type="Pfam" id="PF17919">
    <property type="entry name" value="RT_RNaseH_2"/>
    <property type="match status" value="2"/>
</dbReference>
<comment type="caution">
    <text evidence="26">The sequence shown here is derived from an EMBL/GenBank/DDBJ whole genome shotgun (WGS) entry which is preliminary data.</text>
</comment>
<evidence type="ECO:0000256" key="15">
    <source>
        <dbReference type="ARBA" id="ARBA00023125"/>
    </source>
</evidence>
<dbReference type="InterPro" id="IPR051320">
    <property type="entry name" value="Viral_Replic_Matur_Polypro"/>
</dbReference>
<dbReference type="GO" id="GO:0006508">
    <property type="term" value="P:proteolysis"/>
    <property type="evidence" value="ECO:0007669"/>
    <property type="project" value="UniProtKB-KW"/>
</dbReference>
<accession>A0A3M0JU79</accession>
<keyword evidence="11" id="KW-0862">Zinc</keyword>
<dbReference type="FunFam" id="3.30.160.60:FF:000053">
    <property type="entry name" value="zinc finger protein 182 isoform X1"/>
    <property type="match status" value="1"/>
</dbReference>
<gene>
    <name evidence="26" type="ORF">DUI87_18850</name>
</gene>
<evidence type="ECO:0000256" key="9">
    <source>
        <dbReference type="ARBA" id="ARBA00022771"/>
    </source>
</evidence>
<dbReference type="InterPro" id="IPR043128">
    <property type="entry name" value="Rev_trsase/Diguanyl_cyclase"/>
</dbReference>
<evidence type="ECO:0000256" key="2">
    <source>
        <dbReference type="ARBA" id="ARBA00006991"/>
    </source>
</evidence>
<dbReference type="CDD" id="cd09273">
    <property type="entry name" value="RNase_HI_RT_Bel"/>
    <property type="match status" value="1"/>
</dbReference>
<evidence type="ECO:0000256" key="16">
    <source>
        <dbReference type="ARBA" id="ARBA00023163"/>
    </source>
</evidence>
<dbReference type="InterPro" id="IPR000477">
    <property type="entry name" value="RT_dom"/>
</dbReference>
<dbReference type="InterPro" id="IPR001584">
    <property type="entry name" value="Integrase_cat-core"/>
</dbReference>
<dbReference type="GO" id="GO:0019068">
    <property type="term" value="P:virion assembly"/>
    <property type="evidence" value="ECO:0007669"/>
    <property type="project" value="InterPro"/>
</dbReference>
<comment type="similarity">
    <text evidence="3">Belongs to the beta type-B retroviral polymerase family. HERV class-II K(HML-2) pol subfamily.</text>
</comment>
<reference evidence="26 27" key="1">
    <citation type="submission" date="2018-07" db="EMBL/GenBank/DDBJ databases">
        <title>A high quality draft genome assembly of the barn swallow (H. rustica rustica).</title>
        <authorList>
            <person name="Formenti G."/>
            <person name="Chiara M."/>
            <person name="Poveda L."/>
            <person name="Francoijs K.-J."/>
            <person name="Bonisoli-Alquati A."/>
            <person name="Canova L."/>
            <person name="Gianfranceschi L."/>
            <person name="Horner D.S."/>
            <person name="Saino N."/>
        </authorList>
    </citation>
    <scope>NUCLEOTIDE SEQUENCE [LARGE SCALE GENOMIC DNA]</scope>
    <source>
        <strain evidence="26">Chelidonia</strain>
        <tissue evidence="26">Blood</tissue>
    </source>
</reference>
<dbReference type="GO" id="GO:0005634">
    <property type="term" value="C:nucleus"/>
    <property type="evidence" value="ECO:0007669"/>
    <property type="project" value="UniProtKB-SubCell"/>
</dbReference>
<evidence type="ECO:0000256" key="4">
    <source>
        <dbReference type="ARBA" id="ARBA00012180"/>
    </source>
</evidence>
<protein>
    <recommendedName>
        <fullName evidence="4">ribonuclease H</fullName>
        <ecNumber evidence="4">3.1.26.4</ecNumber>
    </recommendedName>
</protein>
<dbReference type="InterPro" id="IPR036397">
    <property type="entry name" value="RNaseH_sf"/>
</dbReference>
<evidence type="ECO:0000256" key="1">
    <source>
        <dbReference type="ARBA" id="ARBA00004123"/>
    </source>
</evidence>